<dbReference type="EMBL" id="JBHRXZ010000024">
    <property type="protein sequence ID" value="MFC3609080.1"/>
    <property type="molecule type" value="Genomic_DNA"/>
</dbReference>
<dbReference type="SUPFAM" id="SSF56281">
    <property type="entry name" value="Metallo-hydrolase/oxidoreductase"/>
    <property type="match status" value="1"/>
</dbReference>
<evidence type="ECO:0000256" key="2">
    <source>
        <dbReference type="ARBA" id="ARBA00022475"/>
    </source>
</evidence>
<reference evidence="9" key="1">
    <citation type="journal article" date="2019" name="Int. J. Syst. Evol. Microbiol.">
        <title>The Global Catalogue of Microorganisms (GCM) 10K type strain sequencing project: providing services to taxonomists for standard genome sequencing and annotation.</title>
        <authorList>
            <consortium name="The Broad Institute Genomics Platform"/>
            <consortium name="The Broad Institute Genome Sequencing Center for Infectious Disease"/>
            <person name="Wu L."/>
            <person name="Ma J."/>
        </authorList>
    </citation>
    <scope>NUCLEOTIDE SEQUENCE [LARGE SCALE GENOMIC DNA]</scope>
    <source>
        <strain evidence="9">KCTC 42447</strain>
    </source>
</reference>
<comment type="subcellular location">
    <subcellularLocation>
        <location evidence="1">Cell membrane</location>
        <topology evidence="1">Multi-pass membrane protein</topology>
    </subcellularLocation>
</comment>
<evidence type="ECO:0000256" key="5">
    <source>
        <dbReference type="ARBA" id="ARBA00023136"/>
    </source>
</evidence>
<feature type="transmembrane region" description="Helical" evidence="6">
    <location>
        <begin position="417"/>
        <end position="435"/>
    </location>
</feature>
<dbReference type="InterPro" id="IPR001279">
    <property type="entry name" value="Metallo-B-lactamas"/>
</dbReference>
<keyword evidence="5 6" id="KW-0472">Membrane</keyword>
<evidence type="ECO:0000256" key="6">
    <source>
        <dbReference type="SAM" id="Phobius"/>
    </source>
</evidence>
<dbReference type="Pfam" id="PF00753">
    <property type="entry name" value="Lactamase_B"/>
    <property type="match status" value="1"/>
</dbReference>
<proteinExistence type="predicted"/>
<feature type="transmembrane region" description="Helical" evidence="6">
    <location>
        <begin position="282"/>
        <end position="298"/>
    </location>
</feature>
<keyword evidence="4 6" id="KW-1133">Transmembrane helix</keyword>
<dbReference type="RefSeq" id="WP_386366299.1">
    <property type="nucleotide sequence ID" value="NZ_JBHRXZ010000024.1"/>
</dbReference>
<evidence type="ECO:0000313" key="8">
    <source>
        <dbReference type="EMBL" id="MFC3609080.1"/>
    </source>
</evidence>
<dbReference type="NCBIfam" id="TIGR00361">
    <property type="entry name" value="ComEC_Rec2"/>
    <property type="match status" value="1"/>
</dbReference>
<dbReference type="Pfam" id="PF13567">
    <property type="entry name" value="DUF4131"/>
    <property type="match status" value="1"/>
</dbReference>
<dbReference type="InterPro" id="IPR035681">
    <property type="entry name" value="ComA-like_MBL"/>
</dbReference>
<dbReference type="InterPro" id="IPR025405">
    <property type="entry name" value="DUF4131"/>
</dbReference>
<gene>
    <name evidence="8" type="ORF">ACFOMF_14960</name>
</gene>
<feature type="transmembrane region" description="Helical" evidence="6">
    <location>
        <begin position="392"/>
        <end position="410"/>
    </location>
</feature>
<dbReference type="CDD" id="cd07731">
    <property type="entry name" value="ComA-like_MBL-fold"/>
    <property type="match status" value="1"/>
</dbReference>
<feature type="transmembrane region" description="Helical" evidence="6">
    <location>
        <begin position="447"/>
        <end position="468"/>
    </location>
</feature>
<dbReference type="NCBIfam" id="TIGR00360">
    <property type="entry name" value="ComEC_N-term"/>
    <property type="match status" value="1"/>
</dbReference>
<accession>A0ABV7T7C9</accession>
<keyword evidence="9" id="KW-1185">Reference proteome</keyword>
<dbReference type="InterPro" id="IPR004477">
    <property type="entry name" value="ComEC_N"/>
</dbReference>
<evidence type="ECO:0000313" key="9">
    <source>
        <dbReference type="Proteomes" id="UP001595630"/>
    </source>
</evidence>
<dbReference type="PANTHER" id="PTHR30619">
    <property type="entry name" value="DNA INTERNALIZATION/COMPETENCE PROTEIN COMEC/REC2"/>
    <property type="match status" value="1"/>
</dbReference>
<dbReference type="InterPro" id="IPR004797">
    <property type="entry name" value="Competence_ComEC/Rec2"/>
</dbReference>
<evidence type="ECO:0000256" key="4">
    <source>
        <dbReference type="ARBA" id="ARBA00022989"/>
    </source>
</evidence>
<comment type="caution">
    <text evidence="8">The sequence shown here is derived from an EMBL/GenBank/DDBJ whole genome shotgun (WGS) entry which is preliminary data.</text>
</comment>
<dbReference type="InterPro" id="IPR052159">
    <property type="entry name" value="Competence_DNA_uptake"/>
</dbReference>
<feature type="domain" description="Metallo-beta-lactamase" evidence="7">
    <location>
        <begin position="503"/>
        <end position="687"/>
    </location>
</feature>
<name>A0ABV7T7C9_9GAMM</name>
<dbReference type="InterPro" id="IPR036866">
    <property type="entry name" value="RibonucZ/Hydroxyglut_hydro"/>
</dbReference>
<feature type="transmembrane region" description="Helical" evidence="6">
    <location>
        <begin position="44"/>
        <end position="63"/>
    </location>
</feature>
<dbReference type="Gene3D" id="3.60.15.10">
    <property type="entry name" value="Ribonuclease Z/Hydroxyacylglutathione hydrolase-like"/>
    <property type="match status" value="1"/>
</dbReference>
<keyword evidence="3 6" id="KW-0812">Transmembrane</keyword>
<feature type="transmembrane region" description="Helical" evidence="6">
    <location>
        <begin position="305"/>
        <end position="323"/>
    </location>
</feature>
<feature type="transmembrane region" description="Helical" evidence="6">
    <location>
        <begin position="361"/>
        <end position="380"/>
    </location>
</feature>
<organism evidence="8 9">
    <name type="scientific">Stutzerimonas tarimensis</name>
    <dbReference type="NCBI Taxonomy" id="1507735"/>
    <lineage>
        <taxon>Bacteria</taxon>
        <taxon>Pseudomonadati</taxon>
        <taxon>Pseudomonadota</taxon>
        <taxon>Gammaproteobacteria</taxon>
        <taxon>Pseudomonadales</taxon>
        <taxon>Pseudomonadaceae</taxon>
        <taxon>Stutzerimonas</taxon>
    </lineage>
</organism>
<dbReference type="PANTHER" id="PTHR30619:SF1">
    <property type="entry name" value="RECOMBINATION PROTEIN 2"/>
    <property type="match status" value="1"/>
</dbReference>
<feature type="transmembrane region" description="Helical" evidence="6">
    <location>
        <begin position="255"/>
        <end position="276"/>
    </location>
</feature>
<protein>
    <submittedName>
        <fullName evidence="8">DNA internalization-related competence protein ComEC/Rec2</fullName>
    </submittedName>
</protein>
<evidence type="ECO:0000256" key="3">
    <source>
        <dbReference type="ARBA" id="ARBA00022692"/>
    </source>
</evidence>
<feature type="transmembrane region" description="Helical" evidence="6">
    <location>
        <begin position="222"/>
        <end position="243"/>
    </location>
</feature>
<dbReference type="Proteomes" id="UP001595630">
    <property type="component" value="Unassembled WGS sequence"/>
</dbReference>
<evidence type="ECO:0000256" key="1">
    <source>
        <dbReference type="ARBA" id="ARBA00004651"/>
    </source>
</evidence>
<evidence type="ECO:0000259" key="7">
    <source>
        <dbReference type="SMART" id="SM00849"/>
    </source>
</evidence>
<dbReference type="SMART" id="SM00849">
    <property type="entry name" value="Lactamase_B"/>
    <property type="match status" value="1"/>
</dbReference>
<sequence length="747" mass="79984">MLKKLFALAAGLALLRFLPALPPLPILLPLVGLAVGLGLMQREALALFCLGLSWGCVTAGQVLEQQLPRELDGRTFWLEGRVVGLPAQGSGVVRFELEDIRSRHAGIPPRLRLGWYDGPPLQAGERWRVAATLKRPHGLINPQSFDYEAWLLARRIGATGTVKAGERLESGSGAGLWRDRLRTRLAGLEAHGRAGAVTALVVGDGSGLSSRDWDILRDTGTVHLLVISGTHISILAGLLYFLVQGLARRGLWPRGLPWLPCACALALSGALGYGWLAGFEVPVQRACAMLAVVLLWRLRFRHLGVGLPILLALNLVLLVEPLASLQPGFWLSFGAVAVLTLVFSGRLGAWSWWHSLTRAQWTTTLGLLPLMVALGLPVAFSGPLANLLAVPWVGFAIVPLVLLGTLLLAVPLVGEAVLWLCGLQLHGLFLVLGWLAEQQPPWSPGGFSTGALLLAGAGILVLLLPAGLPMRPLGLAMLLPLCLPAPDTPDDGTARIWIFDVGQGLSVMVQTARHALLYDAGPRFGDFDTGERVVVPSLQALGIKRLDLMLLSHADLDHAGGAPAIMRAFGPLRTVSGEPERLPVALQAETCEAGESWAWDGVRLTLWRASAPVSSNQTSCVLIVEAGGERLLLTGDIDRQIEAELIASGVTLGARWLLLPHHGSRSSSSAAFLDGVGAAFGLVSRGRHNNFGHPHPDVLARARDAGMHLHDTALEGAIYLELGRFGKATGLRQTRRFWRDFENGSGQ</sequence>
<feature type="transmembrane region" description="Helical" evidence="6">
    <location>
        <begin position="329"/>
        <end position="349"/>
    </location>
</feature>
<keyword evidence="2" id="KW-1003">Cell membrane</keyword>
<dbReference type="Pfam" id="PF03772">
    <property type="entry name" value="Competence"/>
    <property type="match status" value="1"/>
</dbReference>